<evidence type="ECO:0000256" key="4">
    <source>
        <dbReference type="ARBA" id="ARBA00022729"/>
    </source>
</evidence>
<dbReference type="Pfam" id="PF10287">
    <property type="entry name" value="YJL171C_Tos1_C"/>
    <property type="match status" value="1"/>
</dbReference>
<dbReference type="OrthoDB" id="118256at2759"/>
<evidence type="ECO:0000256" key="2">
    <source>
        <dbReference type="ARBA" id="ARBA00006055"/>
    </source>
</evidence>
<keyword evidence="13" id="KW-1185">Reference proteome</keyword>
<dbReference type="Pfam" id="PF10290">
    <property type="entry name" value="YJL171C_Tos1_N"/>
    <property type="match status" value="1"/>
</dbReference>
<evidence type="ECO:0000256" key="9">
    <source>
        <dbReference type="SAM" id="SignalP"/>
    </source>
</evidence>
<dbReference type="AlphaFoldDB" id="A0A9P3LH95"/>
<keyword evidence="7" id="KW-0961">Cell wall biogenesis/degradation</keyword>
<keyword evidence="5" id="KW-0378">Hydrolase</keyword>
<dbReference type="InterPro" id="IPR018807">
    <property type="entry name" value="YJL171C/Tos1_N"/>
</dbReference>
<evidence type="ECO:0000259" key="10">
    <source>
        <dbReference type="Pfam" id="PF10287"/>
    </source>
</evidence>
<dbReference type="Proteomes" id="UP000703269">
    <property type="component" value="Unassembled WGS sequence"/>
</dbReference>
<feature type="domain" description="Cell wall protein YJL171C/Tos1 N-terminal" evidence="11">
    <location>
        <begin position="35"/>
        <end position="103"/>
    </location>
</feature>
<evidence type="ECO:0000313" key="13">
    <source>
        <dbReference type="Proteomes" id="UP000703269"/>
    </source>
</evidence>
<name>A0A9P3LH95_9APHY</name>
<protein>
    <recommendedName>
        <fullName evidence="3">glucan endo-1,3-beta-D-glucosidase</fullName>
        <ecNumber evidence="3">3.2.1.39</ecNumber>
    </recommendedName>
</protein>
<reference evidence="12 13" key="1">
    <citation type="submission" date="2021-08" db="EMBL/GenBank/DDBJ databases">
        <title>Draft Genome Sequence of Phanerochaete sordida strain YK-624.</title>
        <authorList>
            <person name="Mori T."/>
            <person name="Dohra H."/>
            <person name="Suzuki T."/>
            <person name="Kawagishi H."/>
            <person name="Hirai H."/>
        </authorList>
    </citation>
    <scope>NUCLEOTIDE SEQUENCE [LARGE SCALE GENOMIC DNA]</scope>
    <source>
        <strain evidence="12 13">YK-624</strain>
    </source>
</reference>
<accession>A0A9P3LH95</accession>
<evidence type="ECO:0000256" key="8">
    <source>
        <dbReference type="SAM" id="MobiDB-lite"/>
    </source>
</evidence>
<feature type="signal peptide" evidence="9">
    <location>
        <begin position="1"/>
        <end position="18"/>
    </location>
</feature>
<evidence type="ECO:0000259" key="11">
    <source>
        <dbReference type="Pfam" id="PF10290"/>
    </source>
</evidence>
<feature type="chain" id="PRO_5040441205" description="glucan endo-1,3-beta-D-glucosidase" evidence="9">
    <location>
        <begin position="19"/>
        <end position="356"/>
    </location>
</feature>
<evidence type="ECO:0000256" key="1">
    <source>
        <dbReference type="ARBA" id="ARBA00000382"/>
    </source>
</evidence>
<dbReference type="GO" id="GO:0042973">
    <property type="term" value="F:glucan endo-1,3-beta-D-glucosidase activity"/>
    <property type="evidence" value="ECO:0007669"/>
    <property type="project" value="UniProtKB-EC"/>
</dbReference>
<evidence type="ECO:0000256" key="6">
    <source>
        <dbReference type="ARBA" id="ARBA00023295"/>
    </source>
</evidence>
<evidence type="ECO:0000256" key="5">
    <source>
        <dbReference type="ARBA" id="ARBA00022801"/>
    </source>
</evidence>
<evidence type="ECO:0000256" key="7">
    <source>
        <dbReference type="ARBA" id="ARBA00023316"/>
    </source>
</evidence>
<evidence type="ECO:0000313" key="12">
    <source>
        <dbReference type="EMBL" id="GJE94723.1"/>
    </source>
</evidence>
<sequence>MFAPVALSLASLFAGAHAITPDNLVSASLTGALSALRYSGVGGSGSYNQVTNMIAGEWPSCTANPSCITAPKAVSGNLAPFDEDITFVMRGPMQLYNIAVYQPGNTTAATWKRVSSWTPNQQPDNMVFMANAGGGASGEWSICGGASQAYVGGDFSTAVATPNEQLYSGSLPSGKEVNIMTATTCQEGGCDGFFRGTANQGWASSKLAVFEFEMPDDPQSLPALWALNAQVVRAAQYGCNCRGMGGDGGCGELDIAETLTANSPQAITELYSFKGATGSGDGNFFPRPVGTKETIAVVLDVKTDAIAIVRLTDFDFTQAQLTRTIVDGLLGAPAMQVPFGTNKRRNERPHPLRRRH</sequence>
<feature type="compositionally biased region" description="Basic residues" evidence="8">
    <location>
        <begin position="342"/>
        <end position="356"/>
    </location>
</feature>
<gene>
    <name evidence="12" type="ORF">PsYK624_108940</name>
</gene>
<keyword evidence="6" id="KW-0326">Glycosidase</keyword>
<dbReference type="InterPro" id="IPR018805">
    <property type="entry name" value="YJL171C/Tos1_C"/>
</dbReference>
<dbReference type="EC" id="3.2.1.39" evidence="3"/>
<comment type="catalytic activity">
    <reaction evidence="1">
        <text>Hydrolysis of (1-&gt;3)-beta-D-glucosidic linkages in (1-&gt;3)-beta-D-glucans.</text>
        <dbReference type="EC" id="3.2.1.39"/>
    </reaction>
</comment>
<proteinExistence type="inferred from homology"/>
<feature type="domain" description="Cell wall protein YJL171C/Tos1 C-terminal" evidence="10">
    <location>
        <begin position="110"/>
        <end position="325"/>
    </location>
</feature>
<comment type="similarity">
    <text evidence="2">Belongs to the PGA52 family.</text>
</comment>
<evidence type="ECO:0000256" key="3">
    <source>
        <dbReference type="ARBA" id="ARBA00012780"/>
    </source>
</evidence>
<keyword evidence="4 9" id="KW-0732">Signal</keyword>
<dbReference type="GO" id="GO:0071555">
    <property type="term" value="P:cell wall organization"/>
    <property type="evidence" value="ECO:0007669"/>
    <property type="project" value="UniProtKB-KW"/>
</dbReference>
<dbReference type="PANTHER" id="PTHR31737:SF2">
    <property type="entry name" value="PROTEIN TOS1"/>
    <property type="match status" value="1"/>
</dbReference>
<feature type="region of interest" description="Disordered" evidence="8">
    <location>
        <begin position="337"/>
        <end position="356"/>
    </location>
</feature>
<dbReference type="EMBL" id="BPQB01000042">
    <property type="protein sequence ID" value="GJE94723.1"/>
    <property type="molecule type" value="Genomic_DNA"/>
</dbReference>
<dbReference type="PANTHER" id="PTHR31737">
    <property type="entry name" value="PROTEIN TOS1"/>
    <property type="match status" value="1"/>
</dbReference>
<organism evidence="12 13">
    <name type="scientific">Phanerochaete sordida</name>
    <dbReference type="NCBI Taxonomy" id="48140"/>
    <lineage>
        <taxon>Eukaryota</taxon>
        <taxon>Fungi</taxon>
        <taxon>Dikarya</taxon>
        <taxon>Basidiomycota</taxon>
        <taxon>Agaricomycotina</taxon>
        <taxon>Agaricomycetes</taxon>
        <taxon>Polyporales</taxon>
        <taxon>Phanerochaetaceae</taxon>
        <taxon>Phanerochaete</taxon>
    </lineage>
</organism>
<comment type="caution">
    <text evidence="12">The sequence shown here is derived from an EMBL/GenBank/DDBJ whole genome shotgun (WGS) entry which is preliminary data.</text>
</comment>